<protein>
    <submittedName>
        <fullName evidence="1">Uncharacterized protein</fullName>
    </submittedName>
</protein>
<dbReference type="OrthoDB" id="5358886at2759"/>
<dbReference type="EMBL" id="JAAMPI010000582">
    <property type="protein sequence ID" value="KAF4630155.1"/>
    <property type="molecule type" value="Genomic_DNA"/>
</dbReference>
<evidence type="ECO:0000313" key="1">
    <source>
        <dbReference type="EMBL" id="KAF4630155.1"/>
    </source>
</evidence>
<organism evidence="1 2">
    <name type="scientific">Cudoniella acicularis</name>
    <dbReference type="NCBI Taxonomy" id="354080"/>
    <lineage>
        <taxon>Eukaryota</taxon>
        <taxon>Fungi</taxon>
        <taxon>Dikarya</taxon>
        <taxon>Ascomycota</taxon>
        <taxon>Pezizomycotina</taxon>
        <taxon>Leotiomycetes</taxon>
        <taxon>Helotiales</taxon>
        <taxon>Tricladiaceae</taxon>
        <taxon>Cudoniella</taxon>
    </lineage>
</organism>
<reference evidence="1 2" key="1">
    <citation type="submission" date="2020-03" db="EMBL/GenBank/DDBJ databases">
        <title>Draft Genome Sequence of Cudoniella acicularis.</title>
        <authorList>
            <person name="Buettner E."/>
            <person name="Kellner H."/>
        </authorList>
    </citation>
    <scope>NUCLEOTIDE SEQUENCE [LARGE SCALE GENOMIC DNA]</scope>
    <source>
        <strain evidence="1 2">DSM 108380</strain>
    </source>
</reference>
<name>A0A8H4RHG7_9HELO</name>
<sequence length="99" mass="10977">MTVTCWTQGGAVGNTDGDNIWLYTTDNCYIPQFNVAYNGTAEEDLAFCGRDSEVKSWTTQDATTTMFADCARNMIALGAYDYLKRLSNANQIDPMEVIP</sequence>
<comment type="caution">
    <text evidence="1">The sequence shown here is derived from an EMBL/GenBank/DDBJ whole genome shotgun (WGS) entry which is preliminary data.</text>
</comment>
<accession>A0A8H4RHG7</accession>
<dbReference type="AlphaFoldDB" id="A0A8H4RHG7"/>
<evidence type="ECO:0000313" key="2">
    <source>
        <dbReference type="Proteomes" id="UP000566819"/>
    </source>
</evidence>
<keyword evidence="2" id="KW-1185">Reference proteome</keyword>
<gene>
    <name evidence="1" type="ORF">G7Y89_g7986</name>
</gene>
<proteinExistence type="predicted"/>
<dbReference type="Proteomes" id="UP000566819">
    <property type="component" value="Unassembled WGS sequence"/>
</dbReference>